<keyword evidence="18" id="KW-0675">Receptor</keyword>
<keyword evidence="4" id="KW-0410">Iron transport</keyword>
<evidence type="ECO:0000256" key="6">
    <source>
        <dbReference type="ARBA" id="ARBA00022729"/>
    </source>
</evidence>
<dbReference type="InterPro" id="IPR039426">
    <property type="entry name" value="TonB-dep_rcpt-like"/>
</dbReference>
<dbReference type="PROSITE" id="PS52016">
    <property type="entry name" value="TONB_DEPENDENT_REC_3"/>
    <property type="match status" value="1"/>
</dbReference>
<feature type="domain" description="TonB-dependent receptor-like beta-barrel" evidence="16">
    <location>
        <begin position="279"/>
        <end position="731"/>
    </location>
</feature>
<dbReference type="InterPro" id="IPR037066">
    <property type="entry name" value="Plug_dom_sf"/>
</dbReference>
<keyword evidence="11 12" id="KW-0998">Cell outer membrane</keyword>
<protein>
    <submittedName>
        <fullName evidence="18">TonB-dependent receptor</fullName>
    </submittedName>
</protein>
<evidence type="ECO:0000256" key="11">
    <source>
        <dbReference type="ARBA" id="ARBA00023237"/>
    </source>
</evidence>
<keyword evidence="19" id="KW-1185">Reference proteome</keyword>
<evidence type="ECO:0000256" key="12">
    <source>
        <dbReference type="PROSITE-ProRule" id="PRU01360"/>
    </source>
</evidence>
<proteinExistence type="inferred from homology"/>
<dbReference type="PATRIC" id="fig|48936.3.peg.4032"/>
<dbReference type="Pfam" id="PF00593">
    <property type="entry name" value="TonB_dep_Rec_b-barrel"/>
    <property type="match status" value="1"/>
</dbReference>
<evidence type="ECO:0000259" key="17">
    <source>
        <dbReference type="Pfam" id="PF07715"/>
    </source>
</evidence>
<evidence type="ECO:0000313" key="18">
    <source>
        <dbReference type="EMBL" id="KHS42685.1"/>
    </source>
</evidence>
<evidence type="ECO:0000256" key="4">
    <source>
        <dbReference type="ARBA" id="ARBA00022496"/>
    </source>
</evidence>
<dbReference type="EMBL" id="JRVC01000026">
    <property type="protein sequence ID" value="KHS42685.1"/>
    <property type="molecule type" value="Genomic_DNA"/>
</dbReference>
<feature type="short sequence motif" description="TonB C-terminal box" evidence="13">
    <location>
        <begin position="753"/>
        <end position="770"/>
    </location>
</feature>
<evidence type="ECO:0000256" key="10">
    <source>
        <dbReference type="ARBA" id="ARBA00023136"/>
    </source>
</evidence>
<dbReference type="Pfam" id="PF07715">
    <property type="entry name" value="Plug"/>
    <property type="match status" value="1"/>
</dbReference>
<dbReference type="Proteomes" id="UP000031338">
    <property type="component" value="Unassembled WGS sequence"/>
</dbReference>
<keyword evidence="3 12" id="KW-1134">Transmembrane beta strand</keyword>
<evidence type="ECO:0000256" key="1">
    <source>
        <dbReference type="ARBA" id="ARBA00004571"/>
    </source>
</evidence>
<keyword evidence="6 15" id="KW-0732">Signal</keyword>
<dbReference type="RefSeq" id="WP_039337630.1">
    <property type="nucleotide sequence ID" value="NZ_JRVC01000026.1"/>
</dbReference>
<dbReference type="InterPro" id="IPR012910">
    <property type="entry name" value="Plug_dom"/>
</dbReference>
<dbReference type="Gene3D" id="2.40.170.20">
    <property type="entry name" value="TonB-dependent receptor, beta-barrel domain"/>
    <property type="match status" value="1"/>
</dbReference>
<keyword evidence="9 14" id="KW-0798">TonB box</keyword>
<evidence type="ECO:0000256" key="14">
    <source>
        <dbReference type="RuleBase" id="RU003357"/>
    </source>
</evidence>
<comment type="subcellular location">
    <subcellularLocation>
        <location evidence="1 12">Cell outer membrane</location>
        <topology evidence="1 12">Multi-pass membrane protein</topology>
    </subcellularLocation>
</comment>
<evidence type="ECO:0000256" key="13">
    <source>
        <dbReference type="PROSITE-ProRule" id="PRU10144"/>
    </source>
</evidence>
<dbReference type="SUPFAM" id="SSF56935">
    <property type="entry name" value="Porins"/>
    <property type="match status" value="1"/>
</dbReference>
<dbReference type="PROSITE" id="PS01156">
    <property type="entry name" value="TONB_DEPENDENT_REC_2"/>
    <property type="match status" value="1"/>
</dbReference>
<sequence>MRIVAVLLASASPIAAFAVAAPAFAAEDVAPAADAAAAADSANAEIVVLGSGQTRQVQELSTQELTILASGTSPLKAIEKLPSVNFQSADAFGNYEWSTRVTIRGFSQNQLGFNLDGIPLGDMSYGNANGLHISRAISPENIGVTRVSQGSGSIAAQSTNNLGGTLEFFSIDPKDVLGADVSASYGSAETYRGFARVALGTADGARGYASVQYQDGKKWKGDGKQRTFMANAKAVLPLGETVDLDGYISYSDRAEQDYQDLSLEMIDRLGYDWDNFGPSRYAEAINIADVAANTGYSGVTPTNPAAGTTYPSPIVIADDAYYDASGLRKDTLAALGLTIQTGDTGKFAIKGYYHENDGQGTWGTPYLASPSGVPMSIRTTEYDIKRKGVFASWTGEFGFNRLLVGGWYEKNDFIQSRRFYGYESRTNPGRDHLDFQRNPFFTQWSIAFETDTLQYYVSDDIDLGDLKVNLGWKGYSVDTNAFALVNTNSRATGDLKVEDWFQPHVGLNYKFGNGLEAFAGFTQVTRAYQASTTSGPFSSTQAGFDAIKDTIKPESSDTYEAGLRYNTGIVNASLAGYCVYFRDRLLVIPTSLGIVGATNALQNVGSVRALGIEAAMDVKLPGGFGAFASYSYNDTTYRDDVVITAGGVTTIRPTKGKTVVDTPKHLLRAELSYDSDTVFGRVGVNWMSKRYFTYLNDQSVPGRALVDATIGYRLNIGQRQRIELQVNAVNLFDKRYVATIGSNGFGFSGDSQTLLAGAPRQVFVTLKASF</sequence>
<dbReference type="PANTHER" id="PTHR32552">
    <property type="entry name" value="FERRICHROME IRON RECEPTOR-RELATED"/>
    <property type="match status" value="1"/>
</dbReference>
<evidence type="ECO:0000256" key="9">
    <source>
        <dbReference type="ARBA" id="ARBA00023077"/>
    </source>
</evidence>
<keyword evidence="8" id="KW-0406">Ion transport</keyword>
<keyword evidence="10 12" id="KW-0472">Membrane</keyword>
<evidence type="ECO:0000259" key="16">
    <source>
        <dbReference type="Pfam" id="PF00593"/>
    </source>
</evidence>
<accession>A0A0B8Z8W2</accession>
<evidence type="ECO:0000256" key="3">
    <source>
        <dbReference type="ARBA" id="ARBA00022452"/>
    </source>
</evidence>
<dbReference type="Gene3D" id="2.170.130.10">
    <property type="entry name" value="TonB-dependent receptor, plug domain"/>
    <property type="match status" value="1"/>
</dbReference>
<name>A0A0B8Z8W2_9SPHN</name>
<keyword evidence="2 12" id="KW-0813">Transport</keyword>
<dbReference type="GO" id="GO:0015344">
    <property type="term" value="F:siderophore uptake transmembrane transporter activity"/>
    <property type="evidence" value="ECO:0007669"/>
    <property type="project" value="TreeGrafter"/>
</dbReference>
<evidence type="ECO:0000256" key="5">
    <source>
        <dbReference type="ARBA" id="ARBA00022692"/>
    </source>
</evidence>
<evidence type="ECO:0000313" key="19">
    <source>
        <dbReference type="Proteomes" id="UP000031338"/>
    </source>
</evidence>
<comment type="caution">
    <text evidence="18">The sequence shown here is derived from an EMBL/GenBank/DDBJ whole genome shotgun (WGS) entry which is preliminary data.</text>
</comment>
<feature type="chain" id="PRO_5002140572" evidence="15">
    <location>
        <begin position="26"/>
        <end position="770"/>
    </location>
</feature>
<dbReference type="PANTHER" id="PTHR32552:SF89">
    <property type="entry name" value="CATECHOLATE SIDEROPHORE RECEPTOR FIU"/>
    <property type="match status" value="1"/>
</dbReference>
<keyword evidence="5 12" id="KW-0812">Transmembrane</keyword>
<dbReference type="GO" id="GO:0009279">
    <property type="term" value="C:cell outer membrane"/>
    <property type="evidence" value="ECO:0007669"/>
    <property type="project" value="UniProtKB-SubCell"/>
</dbReference>
<dbReference type="InterPro" id="IPR010917">
    <property type="entry name" value="TonB_rcpt_CS"/>
</dbReference>
<reference evidence="18 19" key="1">
    <citation type="submission" date="2014-10" db="EMBL/GenBank/DDBJ databases">
        <title>Draft genome sequence of Novosphingobium subterraneum DSM 12447.</title>
        <authorList>
            <person name="Gan H.M."/>
            <person name="Gan H.Y."/>
            <person name="Savka M.A."/>
        </authorList>
    </citation>
    <scope>NUCLEOTIDE SEQUENCE [LARGE SCALE GENOMIC DNA]</scope>
    <source>
        <strain evidence="18 19">DSM 12447</strain>
    </source>
</reference>
<dbReference type="AlphaFoldDB" id="A0A0B8Z8W2"/>
<evidence type="ECO:0000256" key="15">
    <source>
        <dbReference type="SAM" id="SignalP"/>
    </source>
</evidence>
<keyword evidence="7" id="KW-0408">Iron</keyword>
<dbReference type="STRING" id="48936.NJ75_04000"/>
<feature type="signal peptide" evidence="15">
    <location>
        <begin position="1"/>
        <end position="25"/>
    </location>
</feature>
<evidence type="ECO:0000256" key="7">
    <source>
        <dbReference type="ARBA" id="ARBA00023004"/>
    </source>
</evidence>
<evidence type="ECO:0000256" key="2">
    <source>
        <dbReference type="ARBA" id="ARBA00022448"/>
    </source>
</evidence>
<dbReference type="InterPro" id="IPR000531">
    <property type="entry name" value="Beta-barrel_TonB"/>
</dbReference>
<evidence type="ECO:0000256" key="8">
    <source>
        <dbReference type="ARBA" id="ARBA00023065"/>
    </source>
</evidence>
<comment type="similarity">
    <text evidence="12 14">Belongs to the TonB-dependent receptor family.</text>
</comment>
<dbReference type="InterPro" id="IPR036942">
    <property type="entry name" value="Beta-barrel_TonB_sf"/>
</dbReference>
<gene>
    <name evidence="18" type="ORF">NJ75_04000</name>
</gene>
<feature type="domain" description="TonB-dependent receptor plug" evidence="17">
    <location>
        <begin position="55"/>
        <end position="164"/>
    </location>
</feature>
<organism evidence="18 19">
    <name type="scientific">Novosphingobium subterraneum</name>
    <dbReference type="NCBI Taxonomy" id="48936"/>
    <lineage>
        <taxon>Bacteria</taxon>
        <taxon>Pseudomonadati</taxon>
        <taxon>Pseudomonadota</taxon>
        <taxon>Alphaproteobacteria</taxon>
        <taxon>Sphingomonadales</taxon>
        <taxon>Sphingomonadaceae</taxon>
        <taxon>Novosphingobium</taxon>
    </lineage>
</organism>